<name>A0A1M5JNA0_9BRAD</name>
<evidence type="ECO:0000313" key="3">
    <source>
        <dbReference type="Proteomes" id="UP000190675"/>
    </source>
</evidence>
<dbReference type="RefSeq" id="WP_079566100.1">
    <property type="nucleotide sequence ID" value="NZ_LT670818.1"/>
</dbReference>
<feature type="transmembrane region" description="Helical" evidence="1">
    <location>
        <begin position="6"/>
        <end position="27"/>
    </location>
</feature>
<keyword evidence="1" id="KW-1133">Transmembrane helix</keyword>
<dbReference type="AlphaFoldDB" id="A0A1M5JNA0"/>
<evidence type="ECO:0000313" key="2">
    <source>
        <dbReference type="EMBL" id="SHG41473.1"/>
    </source>
</evidence>
<accession>A0A1M5JNA0</accession>
<dbReference type="Proteomes" id="UP000190675">
    <property type="component" value="Chromosome I"/>
</dbReference>
<dbReference type="EMBL" id="LT670818">
    <property type="protein sequence ID" value="SHG41473.1"/>
    <property type="molecule type" value="Genomic_DNA"/>
</dbReference>
<sequence>MLGSDVLDVGIGMSLLFLMMSLIATAVREAIEGVIKSRSKELENGLREMLDDSTKGNYAGLVGQIYKHPLINSLYRNTLDKAKNGDLPSYIPSRTFVSAFLDIVLRSAPPAAGAAAQANAVAPLQDARASLTIDGLKSCAGNLPPQIKYIVLGAIDDAQGDINAVRKNLEGWFDATMDRVSGWYRRRTQLILFLIGIAAAAVLNVDSITIAQRLTNDKTLRDGIVATAQQQGTAPAADTTRSYDDLSAELGKIGFPIGWANTQDGWLLPQPQMCSEEKNCKFATGALLKAVIGWFVTAFAVMLGAPFWFDVLNRFMVVRSTVKPSEKSQSEASKDAASSPITLLMQPAPGAPANAPPVKPA</sequence>
<organism evidence="2 3">
    <name type="scientific">Bradyrhizobium erythrophlei</name>
    <dbReference type="NCBI Taxonomy" id="1437360"/>
    <lineage>
        <taxon>Bacteria</taxon>
        <taxon>Pseudomonadati</taxon>
        <taxon>Pseudomonadota</taxon>
        <taxon>Alphaproteobacteria</taxon>
        <taxon>Hyphomicrobiales</taxon>
        <taxon>Nitrobacteraceae</taxon>
        <taxon>Bradyrhizobium</taxon>
    </lineage>
</organism>
<evidence type="ECO:0000256" key="1">
    <source>
        <dbReference type="SAM" id="Phobius"/>
    </source>
</evidence>
<keyword evidence="1" id="KW-0472">Membrane</keyword>
<dbReference type="OrthoDB" id="6286374at2"/>
<reference evidence="2 3" key="1">
    <citation type="submission" date="2016-11" db="EMBL/GenBank/DDBJ databases">
        <authorList>
            <person name="Jaros S."/>
            <person name="Januszkiewicz K."/>
            <person name="Wedrychowicz H."/>
        </authorList>
    </citation>
    <scope>NUCLEOTIDE SEQUENCE [LARGE SCALE GENOMIC DNA]</scope>
    <source>
        <strain evidence="2 3">GAS242</strain>
    </source>
</reference>
<protein>
    <submittedName>
        <fullName evidence="2">Uncharacterized protein</fullName>
    </submittedName>
</protein>
<feature type="transmembrane region" description="Helical" evidence="1">
    <location>
        <begin position="190"/>
        <end position="211"/>
    </location>
</feature>
<gene>
    <name evidence="2" type="ORF">SAMN05444169_2329</name>
</gene>
<feature type="transmembrane region" description="Helical" evidence="1">
    <location>
        <begin position="291"/>
        <end position="309"/>
    </location>
</feature>
<keyword evidence="1" id="KW-0812">Transmembrane</keyword>
<proteinExistence type="predicted"/>